<proteinExistence type="predicted"/>
<organism evidence="1 2">
    <name type="scientific">Naganishia vaughanmartiniae</name>
    <dbReference type="NCBI Taxonomy" id="1424756"/>
    <lineage>
        <taxon>Eukaryota</taxon>
        <taxon>Fungi</taxon>
        <taxon>Dikarya</taxon>
        <taxon>Basidiomycota</taxon>
        <taxon>Agaricomycotina</taxon>
        <taxon>Tremellomycetes</taxon>
        <taxon>Filobasidiales</taxon>
        <taxon>Filobasidiaceae</taxon>
        <taxon>Naganishia</taxon>
    </lineage>
</organism>
<reference evidence="1" key="1">
    <citation type="submission" date="2023-04" db="EMBL/GenBank/DDBJ databases">
        <title>Draft Genome sequencing of Naganishia species isolated from polar environments using Oxford Nanopore Technology.</title>
        <authorList>
            <person name="Leo P."/>
            <person name="Venkateswaran K."/>
        </authorList>
    </citation>
    <scope>NUCLEOTIDE SEQUENCE</scope>
    <source>
        <strain evidence="1">MNA-CCFEE 5425</strain>
    </source>
</reference>
<dbReference type="EMBL" id="JASBWU010000010">
    <property type="protein sequence ID" value="KAJ9118643.1"/>
    <property type="molecule type" value="Genomic_DNA"/>
</dbReference>
<sequence length="143" mass="14894">MSSLLQTAISNRQAASHSPAPAGRANKDTVSSKKLAKLSLSSDDEAHSAGNDDDDNDLDNDIEDEEAGDFPENYDDDEDDDEDQMVDLQTRPGTPVPGGAKSAGLPTTGGTSGLRSLTGKFTKDPVSTLSPIYTGGNPAVKLT</sequence>
<accession>A0ACC2X3R5</accession>
<evidence type="ECO:0000313" key="2">
    <source>
        <dbReference type="Proteomes" id="UP001243375"/>
    </source>
</evidence>
<name>A0ACC2X3R5_9TREE</name>
<keyword evidence="2" id="KW-1185">Reference proteome</keyword>
<comment type="caution">
    <text evidence="1">The sequence shown here is derived from an EMBL/GenBank/DDBJ whole genome shotgun (WGS) entry which is preliminary data.</text>
</comment>
<protein>
    <submittedName>
        <fullName evidence="1">Uncharacterized protein</fullName>
    </submittedName>
</protein>
<gene>
    <name evidence="1" type="ORF">QFC22_003863</name>
</gene>
<evidence type="ECO:0000313" key="1">
    <source>
        <dbReference type="EMBL" id="KAJ9118643.1"/>
    </source>
</evidence>
<dbReference type="Proteomes" id="UP001243375">
    <property type="component" value="Unassembled WGS sequence"/>
</dbReference>